<dbReference type="Proteomes" id="UP000763641">
    <property type="component" value="Unassembled WGS sequence"/>
</dbReference>
<evidence type="ECO:0000256" key="1">
    <source>
        <dbReference type="SAM" id="Phobius"/>
    </source>
</evidence>
<evidence type="ECO:0000313" key="3">
    <source>
        <dbReference type="Proteomes" id="UP000763641"/>
    </source>
</evidence>
<dbReference type="EMBL" id="JAFEMC010000002">
    <property type="protein sequence ID" value="MBM6576405.1"/>
    <property type="molecule type" value="Genomic_DNA"/>
</dbReference>
<feature type="transmembrane region" description="Helical" evidence="1">
    <location>
        <begin position="163"/>
        <end position="180"/>
    </location>
</feature>
<protein>
    <submittedName>
        <fullName evidence="2">Uncharacterized protein</fullName>
    </submittedName>
</protein>
<keyword evidence="1" id="KW-0472">Membrane</keyword>
<organism evidence="2 3">
    <name type="scientific">Sphingomonas longa</name>
    <dbReference type="NCBI Taxonomy" id="2778730"/>
    <lineage>
        <taxon>Bacteria</taxon>
        <taxon>Pseudomonadati</taxon>
        <taxon>Pseudomonadota</taxon>
        <taxon>Alphaproteobacteria</taxon>
        <taxon>Sphingomonadales</taxon>
        <taxon>Sphingomonadaceae</taxon>
        <taxon>Sphingomonas</taxon>
    </lineage>
</organism>
<feature type="transmembrane region" description="Helical" evidence="1">
    <location>
        <begin position="51"/>
        <end position="71"/>
    </location>
</feature>
<accession>A0ABS2D664</accession>
<dbReference type="RefSeq" id="WP_204198520.1">
    <property type="nucleotide sequence ID" value="NZ_JAFEMC010000002.1"/>
</dbReference>
<comment type="caution">
    <text evidence="2">The sequence shown here is derived from an EMBL/GenBank/DDBJ whole genome shotgun (WGS) entry which is preliminary data.</text>
</comment>
<reference evidence="2 3" key="1">
    <citation type="submission" date="2020-12" db="EMBL/GenBank/DDBJ databases">
        <title>Sphingomonas sp.</title>
        <authorList>
            <person name="Kim M.K."/>
        </authorList>
    </citation>
    <scope>NUCLEOTIDE SEQUENCE [LARGE SCALE GENOMIC DNA]</scope>
    <source>
        <strain evidence="2 3">BT552</strain>
    </source>
</reference>
<proteinExistence type="predicted"/>
<name>A0ABS2D664_9SPHN</name>
<keyword evidence="1" id="KW-1133">Transmembrane helix</keyword>
<evidence type="ECO:0000313" key="2">
    <source>
        <dbReference type="EMBL" id="MBM6576405.1"/>
    </source>
</evidence>
<keyword evidence="3" id="KW-1185">Reference proteome</keyword>
<feature type="transmembrane region" description="Helical" evidence="1">
    <location>
        <begin position="135"/>
        <end position="156"/>
    </location>
</feature>
<sequence length="181" mass="18532">MTTPVMLLMAVAAMMLVRFGWDGRRGVALGGWLIAAVAAIGATVADGAWGLAVTILAGSAAALAMLLYAGWTSPARPQRPARVAAAIALPQRASEIAARVSVFVLVVPVAFVAAQWLAFGVQAAARRAGAVETDAVVITLFLQPIAWAIIIAVQMTRAGPSRMIAAPASAAILGTVFWSVG</sequence>
<gene>
    <name evidence="2" type="ORF">ILT43_08465</name>
</gene>
<keyword evidence="1" id="KW-0812">Transmembrane</keyword>
<feature type="transmembrane region" description="Helical" evidence="1">
    <location>
        <begin position="100"/>
        <end position="123"/>
    </location>
</feature>